<keyword evidence="4" id="KW-0493">Microtubule</keyword>
<dbReference type="InterPro" id="IPR002048">
    <property type="entry name" value="EF_hand_dom"/>
</dbReference>
<keyword evidence="3" id="KW-0597">Phosphoprotein</keyword>
<evidence type="ECO:0000256" key="5">
    <source>
        <dbReference type="ARBA" id="ARBA00022723"/>
    </source>
</evidence>
<dbReference type="PANTHER" id="PTHR18905">
    <property type="entry name" value="NINEIN"/>
    <property type="match status" value="1"/>
</dbReference>
<dbReference type="SUPFAM" id="SSF47473">
    <property type="entry name" value="EF-hand"/>
    <property type="match status" value="1"/>
</dbReference>
<comment type="caution">
    <text evidence="15">The sequence shown here is derived from an EMBL/GenBank/DDBJ whole genome shotgun (WGS) entry which is preliminary data.</text>
</comment>
<feature type="coiled-coil region" evidence="12">
    <location>
        <begin position="974"/>
        <end position="1096"/>
    </location>
</feature>
<evidence type="ECO:0000256" key="3">
    <source>
        <dbReference type="ARBA" id="ARBA00022553"/>
    </source>
</evidence>
<protein>
    <recommendedName>
        <fullName evidence="11">Ninein-like protein</fullName>
    </recommendedName>
</protein>
<feature type="domain" description="EF-hand" evidence="14">
    <location>
        <begin position="315"/>
        <end position="350"/>
    </location>
</feature>
<keyword evidence="16" id="KW-1185">Reference proteome</keyword>
<feature type="compositionally biased region" description="Basic and acidic residues" evidence="13">
    <location>
        <begin position="232"/>
        <end position="247"/>
    </location>
</feature>
<keyword evidence="2" id="KW-0963">Cytoplasm</keyword>
<dbReference type="InterPro" id="IPR011992">
    <property type="entry name" value="EF-hand-dom_pair"/>
</dbReference>
<feature type="region of interest" description="Disordered" evidence="13">
    <location>
        <begin position="212"/>
        <end position="247"/>
    </location>
</feature>
<evidence type="ECO:0000256" key="12">
    <source>
        <dbReference type="SAM" id="Coils"/>
    </source>
</evidence>
<evidence type="ECO:0000256" key="6">
    <source>
        <dbReference type="ARBA" id="ARBA00022737"/>
    </source>
</evidence>
<dbReference type="GO" id="GO:0005874">
    <property type="term" value="C:microtubule"/>
    <property type="evidence" value="ECO:0007669"/>
    <property type="project" value="UniProtKB-KW"/>
</dbReference>
<proteinExistence type="predicted"/>
<evidence type="ECO:0000256" key="13">
    <source>
        <dbReference type="SAM" id="MobiDB-lite"/>
    </source>
</evidence>
<evidence type="ECO:0000313" key="16">
    <source>
        <dbReference type="Proteomes" id="UP001474421"/>
    </source>
</evidence>
<keyword evidence="6" id="KW-0677">Repeat</keyword>
<evidence type="ECO:0000259" key="14">
    <source>
        <dbReference type="PROSITE" id="PS50222"/>
    </source>
</evidence>
<dbReference type="Gene3D" id="1.10.238.10">
    <property type="entry name" value="EF-hand"/>
    <property type="match status" value="2"/>
</dbReference>
<feature type="coiled-coil region" evidence="12">
    <location>
        <begin position="872"/>
        <end position="948"/>
    </location>
</feature>
<dbReference type="Proteomes" id="UP001474421">
    <property type="component" value="Unassembled WGS sequence"/>
</dbReference>
<organism evidence="15 16">
    <name type="scientific">Crotalus adamanteus</name>
    <name type="common">Eastern diamondback rattlesnake</name>
    <dbReference type="NCBI Taxonomy" id="8729"/>
    <lineage>
        <taxon>Eukaryota</taxon>
        <taxon>Metazoa</taxon>
        <taxon>Chordata</taxon>
        <taxon>Craniata</taxon>
        <taxon>Vertebrata</taxon>
        <taxon>Euteleostomi</taxon>
        <taxon>Lepidosauria</taxon>
        <taxon>Squamata</taxon>
        <taxon>Bifurcata</taxon>
        <taxon>Unidentata</taxon>
        <taxon>Episquamata</taxon>
        <taxon>Toxicofera</taxon>
        <taxon>Serpentes</taxon>
        <taxon>Colubroidea</taxon>
        <taxon>Viperidae</taxon>
        <taxon>Crotalinae</taxon>
        <taxon>Crotalus</taxon>
    </lineage>
</organism>
<keyword evidence="9 12" id="KW-0175">Coiled coil</keyword>
<evidence type="ECO:0000256" key="7">
    <source>
        <dbReference type="ARBA" id="ARBA00022837"/>
    </source>
</evidence>
<dbReference type="AlphaFoldDB" id="A0AAW1CDL7"/>
<evidence type="ECO:0000256" key="8">
    <source>
        <dbReference type="ARBA" id="ARBA00022843"/>
    </source>
</evidence>
<dbReference type="FunFam" id="1.10.238.10:FF:000209">
    <property type="entry name" value="Ninein like"/>
    <property type="match status" value="1"/>
</dbReference>
<feature type="coiled-coil region" evidence="12">
    <location>
        <begin position="730"/>
        <end position="811"/>
    </location>
</feature>
<dbReference type="FunFam" id="1.10.238.10:FF:000094">
    <property type="entry name" value="ninein isoform X7"/>
    <property type="match status" value="1"/>
</dbReference>
<evidence type="ECO:0000256" key="10">
    <source>
        <dbReference type="ARBA" id="ARBA00023212"/>
    </source>
</evidence>
<feature type="coiled-coil region" evidence="12">
    <location>
        <begin position="579"/>
        <end position="670"/>
    </location>
</feature>
<keyword evidence="5" id="KW-0479">Metal-binding</keyword>
<dbReference type="GO" id="GO:0005813">
    <property type="term" value="C:centrosome"/>
    <property type="evidence" value="ECO:0007669"/>
    <property type="project" value="UniProtKB-SubCell"/>
</dbReference>
<keyword evidence="7" id="KW-0106">Calcium</keyword>
<accession>A0AAW1CDL7</accession>
<comment type="subcellular location">
    <subcellularLocation>
        <location evidence="1">Cytoplasm</location>
        <location evidence="1">Cytoskeleton</location>
        <location evidence="1">Microtubule organizing center</location>
        <location evidence="1">Centrosome</location>
    </subcellularLocation>
</comment>
<gene>
    <name evidence="15" type="ORF">NXF25_003332</name>
</gene>
<dbReference type="Pfam" id="PF13499">
    <property type="entry name" value="EF-hand_7"/>
    <property type="match status" value="1"/>
</dbReference>
<evidence type="ECO:0000313" key="15">
    <source>
        <dbReference type="EMBL" id="KAK9412157.1"/>
    </source>
</evidence>
<evidence type="ECO:0000256" key="11">
    <source>
        <dbReference type="ARBA" id="ARBA00071185"/>
    </source>
</evidence>
<evidence type="ECO:0000256" key="2">
    <source>
        <dbReference type="ARBA" id="ARBA00022490"/>
    </source>
</evidence>
<feature type="domain" description="EF-hand" evidence="14">
    <location>
        <begin position="88"/>
        <end position="123"/>
    </location>
</feature>
<evidence type="ECO:0000256" key="4">
    <source>
        <dbReference type="ARBA" id="ARBA00022701"/>
    </source>
</evidence>
<dbReference type="SMART" id="SM00054">
    <property type="entry name" value="EFh"/>
    <property type="match status" value="3"/>
</dbReference>
<feature type="compositionally biased region" description="Polar residues" evidence="13">
    <location>
        <begin position="215"/>
        <end position="230"/>
    </location>
</feature>
<reference evidence="15 16" key="1">
    <citation type="journal article" date="2024" name="Proc. Natl. Acad. Sci. U.S.A.">
        <title>The genetic regulatory architecture and epigenomic basis for age-related changes in rattlesnake venom.</title>
        <authorList>
            <person name="Hogan M.P."/>
            <person name="Holding M.L."/>
            <person name="Nystrom G.S."/>
            <person name="Colston T.J."/>
            <person name="Bartlett D.A."/>
            <person name="Mason A.J."/>
            <person name="Ellsworth S.A."/>
            <person name="Rautsaw R.M."/>
            <person name="Lawrence K.C."/>
            <person name="Strickland J.L."/>
            <person name="He B."/>
            <person name="Fraser P."/>
            <person name="Margres M.J."/>
            <person name="Gilbert D.M."/>
            <person name="Gibbs H.L."/>
            <person name="Parkinson C.L."/>
            <person name="Rokyta D.R."/>
        </authorList>
    </citation>
    <scope>NUCLEOTIDE SEQUENCE [LARGE SCALE GENOMIC DNA]</scope>
    <source>
        <strain evidence="15">DRR0105</strain>
    </source>
</reference>
<sequence length="1157" mass="134461">MLPGSTLISAAKAISGNFPTALEGGWENWQRDRSACEPVAASFTAARGGAPEERNGVHAGIQTPGRQRGWERSGLCAIYYGMGEEENRYTSQLKDVYDSCDATGTGYLDKEELTELCHKLHLERELPLLLETLLGNNQFTRVNFEEFKEGFVTILSSNINLGLSDDESSYLEPVIPDGTEPKYITEAKGYGCRTRPELESAILETPKYLQEEQRNTNVKSQLRRSTSLESVESLKSDEEGENSKEEQQQIFEGQGQLCTWDDNLIDNPREVSTLCLNTTENHIRVTCEDLGIGNNGYLNKQELYVVCKNIGLKEMEKEELEELFYKLDSDGDGRVSLKKFQHGLFSHIYIPCPFSSTPLKSKRQRSHPNQILKDNGQQTATPSFLSNSAALNLFSSINDGSDFASVEQVVSIWAWEGVENCKEILKNLDFNVEERVNLLELSTILDDELIASKNGLQQAAVASYKHELHHLQTQVERIFSERNKARADLEKTKKRNWQLFKEVDDNHSALEHHNESKLRALERDFKGKLMAIKSEVKMEQELLMQQMHHQRTRLEADFRYLQEEDCILRKKLTLMIKENSRLQNEVAEVVQKLSESENQVLKLQRDLNFILKDKLGLLDPYSTELFDQEARFAEIIQEYELQCRELHDKNDELQMEVEKLRSLLLHAKKANLACCKMKTDNTGERPLPGNEKASIRDNIEKDDHFLGYQHLPTTGQNDDTFITSEPYSVSIETELLVEELKEQNQTMKTELETKVNYYEWEIELLKNNFEKERKDIEQSFKIKISELEEQKNALEELNVKCQEVIDGLKSQVQKLDPIQEMKRFEKERADIEQCYTKEISNLGQRLAQERERLEDDLKMKHVMEIHFMRKHIDELKMEKEKMMYEIKESNDLNKRYKEDILQLNARTAQLNHEYVELSSKNKAGQKTIKILNQRFVELERQKEQETMIAKQFREASAELKKEHFQQKLTWQGEKDMLDQDLKSVKEKLLEANTKLNQAESQHAHELQQLKTQMDNTVPKDLLVELETRLAEEQKTVRKLQGDLDLQAEQMKWQLAIYQEEYENSHRLMEEKLGEVEMNLKNTQMLLQEKMSQLKEQFEKHAKSNLLLKDLYVKNAHLMKMLQVTEQMQKSTENRNLILEEKISSLNKLVGEITFASQ</sequence>
<dbReference type="EMBL" id="JAOTOJ010000001">
    <property type="protein sequence ID" value="KAK9412157.1"/>
    <property type="molecule type" value="Genomic_DNA"/>
</dbReference>
<dbReference type="GO" id="GO:0005509">
    <property type="term" value="F:calcium ion binding"/>
    <property type="evidence" value="ECO:0007669"/>
    <property type="project" value="InterPro"/>
</dbReference>
<keyword evidence="10" id="KW-0206">Cytoskeleton</keyword>
<dbReference type="GO" id="GO:0034454">
    <property type="term" value="P:microtubule anchoring at centrosome"/>
    <property type="evidence" value="ECO:0007669"/>
    <property type="project" value="TreeGrafter"/>
</dbReference>
<keyword evidence="8" id="KW-0832">Ubl conjugation</keyword>
<evidence type="ECO:0000256" key="9">
    <source>
        <dbReference type="ARBA" id="ARBA00023054"/>
    </source>
</evidence>
<evidence type="ECO:0000256" key="1">
    <source>
        <dbReference type="ARBA" id="ARBA00004300"/>
    </source>
</evidence>
<name>A0AAW1CDL7_CROAD</name>
<dbReference type="PANTHER" id="PTHR18905:SF12">
    <property type="entry name" value="NINEIN-LIKE PROTEIN"/>
    <property type="match status" value="1"/>
</dbReference>
<dbReference type="PROSITE" id="PS50222">
    <property type="entry name" value="EF_HAND_2"/>
    <property type="match status" value="2"/>
</dbReference>